<protein>
    <submittedName>
        <fullName evidence="2">SDR family oxidoreductase</fullName>
    </submittedName>
</protein>
<comment type="similarity">
    <text evidence="1">Belongs to the short-chain dehydrogenases/reductases (SDR) family.</text>
</comment>
<dbReference type="NCBIfam" id="NF005395">
    <property type="entry name" value="PRK06940.1"/>
    <property type="match status" value="1"/>
</dbReference>
<dbReference type="InterPro" id="IPR036291">
    <property type="entry name" value="NAD(P)-bd_dom_sf"/>
</dbReference>
<sequence length="282" mass="30262">MKKDVVVLIGAGLIGVACARRVSAGKHLVVADLNEATAKSVAKDLYNAGFETSSLQADLSSRESILSVIKEAQKYGNITNVINAAGVSPSQAPIKKILEVDLYGTSMLLEEFGKVISEGGSCIVISSQSGHRLGALTQEENELLALTPTDELLKLDMLKEENVKNTLTAYQLAKRCNVLRVASEAVKWGKKVARVNSISPGIIITPLANDELNGPRGDNYRKMLESAPAKRAGTPDEVGDLCEYLMSSRAKFITGADFLIDGGATASYWYGDLSYMRNTMGN</sequence>
<comment type="caution">
    <text evidence="2">The sequence shown here is derived from an EMBL/GenBank/DDBJ whole genome shotgun (WGS) entry which is preliminary data.</text>
</comment>
<dbReference type="PRINTS" id="PR00081">
    <property type="entry name" value="GDHRDH"/>
</dbReference>
<name>A0A9D1CZB1_9FIRM</name>
<gene>
    <name evidence="2" type="ORF">IAB27_01165</name>
</gene>
<dbReference type="Gene3D" id="3.40.50.720">
    <property type="entry name" value="NAD(P)-binding Rossmann-like Domain"/>
    <property type="match status" value="1"/>
</dbReference>
<dbReference type="AlphaFoldDB" id="A0A9D1CZB1"/>
<dbReference type="InterPro" id="IPR002347">
    <property type="entry name" value="SDR_fam"/>
</dbReference>
<dbReference type="Pfam" id="PF13561">
    <property type="entry name" value="adh_short_C2"/>
    <property type="match status" value="1"/>
</dbReference>
<dbReference type="EMBL" id="DVFV01000025">
    <property type="protein sequence ID" value="HIQ90226.1"/>
    <property type="molecule type" value="Genomic_DNA"/>
</dbReference>
<dbReference type="PROSITE" id="PS51257">
    <property type="entry name" value="PROKAR_LIPOPROTEIN"/>
    <property type="match status" value="1"/>
</dbReference>
<accession>A0A9D1CZB1</accession>
<organism evidence="2 3">
    <name type="scientific">Candidatus Coprosoma intestinipullorum</name>
    <dbReference type="NCBI Taxonomy" id="2840752"/>
    <lineage>
        <taxon>Bacteria</taxon>
        <taxon>Bacillati</taxon>
        <taxon>Bacillota</taxon>
        <taxon>Bacillota incertae sedis</taxon>
        <taxon>Candidatus Coprosoma</taxon>
    </lineage>
</organism>
<evidence type="ECO:0000313" key="2">
    <source>
        <dbReference type="EMBL" id="HIQ90226.1"/>
    </source>
</evidence>
<proteinExistence type="inferred from homology"/>
<dbReference type="Proteomes" id="UP000886786">
    <property type="component" value="Unassembled WGS sequence"/>
</dbReference>
<evidence type="ECO:0000256" key="1">
    <source>
        <dbReference type="ARBA" id="ARBA00006484"/>
    </source>
</evidence>
<evidence type="ECO:0000313" key="3">
    <source>
        <dbReference type="Proteomes" id="UP000886786"/>
    </source>
</evidence>
<dbReference type="PANTHER" id="PTHR42760">
    <property type="entry name" value="SHORT-CHAIN DEHYDROGENASES/REDUCTASES FAMILY MEMBER"/>
    <property type="match status" value="1"/>
</dbReference>
<dbReference type="Pfam" id="PF00106">
    <property type="entry name" value="adh_short"/>
    <property type="match status" value="1"/>
</dbReference>
<dbReference type="GO" id="GO:0016616">
    <property type="term" value="F:oxidoreductase activity, acting on the CH-OH group of donors, NAD or NADP as acceptor"/>
    <property type="evidence" value="ECO:0007669"/>
    <property type="project" value="TreeGrafter"/>
</dbReference>
<reference evidence="2" key="1">
    <citation type="submission" date="2020-10" db="EMBL/GenBank/DDBJ databases">
        <authorList>
            <person name="Gilroy R."/>
        </authorList>
    </citation>
    <scope>NUCLEOTIDE SEQUENCE</scope>
    <source>
        <strain evidence="2">CHK147-3167</strain>
    </source>
</reference>
<reference evidence="2" key="2">
    <citation type="journal article" date="2021" name="PeerJ">
        <title>Extensive microbial diversity within the chicken gut microbiome revealed by metagenomics and culture.</title>
        <authorList>
            <person name="Gilroy R."/>
            <person name="Ravi A."/>
            <person name="Getino M."/>
            <person name="Pursley I."/>
            <person name="Horton D.L."/>
            <person name="Alikhan N.F."/>
            <person name="Baker D."/>
            <person name="Gharbi K."/>
            <person name="Hall N."/>
            <person name="Watson M."/>
            <person name="Adriaenssens E.M."/>
            <person name="Foster-Nyarko E."/>
            <person name="Jarju S."/>
            <person name="Secka A."/>
            <person name="Antonio M."/>
            <person name="Oren A."/>
            <person name="Chaudhuri R.R."/>
            <person name="La Ragione R."/>
            <person name="Hildebrand F."/>
            <person name="Pallen M.J."/>
        </authorList>
    </citation>
    <scope>NUCLEOTIDE SEQUENCE</scope>
    <source>
        <strain evidence="2">CHK147-3167</strain>
    </source>
</reference>
<dbReference type="SUPFAM" id="SSF51735">
    <property type="entry name" value="NAD(P)-binding Rossmann-fold domains"/>
    <property type="match status" value="1"/>
</dbReference>